<keyword evidence="5" id="KW-1185">Reference proteome</keyword>
<evidence type="ECO:0000313" key="4">
    <source>
        <dbReference type="EMBL" id="BCJ85462.1"/>
    </source>
</evidence>
<proteinExistence type="inferred from homology"/>
<dbReference type="SUPFAM" id="SSF53474">
    <property type="entry name" value="alpha/beta-Hydrolases"/>
    <property type="match status" value="1"/>
</dbReference>
<dbReference type="EMBL" id="AP023366">
    <property type="protein sequence ID" value="BCJ85462.1"/>
    <property type="molecule type" value="Genomic_DNA"/>
</dbReference>
<dbReference type="FunFam" id="3.40.50.1820:FF:000089">
    <property type="entry name" value="Alpha/beta hydrolase"/>
    <property type="match status" value="1"/>
</dbReference>
<gene>
    <name evidence="4" type="ORF">skT53_04470</name>
</gene>
<sequence>MPLDPQAKAVLELMKSAGAPPLNELSPERARQVYVAMRETGEAEPVGNVENRTIPGPHGPIPIRIYTPDQEGPYPVLVYFHGGGWVIGNLDSHDPICRSLTNLAGCMVISVDYRLAPEHKFPVALEECYVATRWVFEHTDELGADPARIAVGGDSAGGNLAAVVSCQLRDRNEFQPICQVLFYPVTNFDFDTESYQRNGQGYYLTKNLMTWFRDHYLQNEQDSRNPLAAPLLTEDLGGLPSALVITAEFDPLCDEGEAYAKRLKNAGVPVEYTRYNGMIHGFISMANRLDQGKKALQQAAEYLKSVFAS</sequence>
<evidence type="ECO:0000259" key="3">
    <source>
        <dbReference type="Pfam" id="PF07859"/>
    </source>
</evidence>
<comment type="similarity">
    <text evidence="1">Belongs to the 'GDXG' lipolytic enzyme family.</text>
</comment>
<feature type="domain" description="Alpha/beta hydrolase fold-3" evidence="3">
    <location>
        <begin position="77"/>
        <end position="283"/>
    </location>
</feature>
<dbReference type="InterPro" id="IPR013094">
    <property type="entry name" value="AB_hydrolase_3"/>
</dbReference>
<dbReference type="InterPro" id="IPR029058">
    <property type="entry name" value="AB_hydrolase_fold"/>
</dbReference>
<dbReference type="KEGG" id="eff:skT53_04470"/>
<name>A0A7I8D7V1_9BACL</name>
<dbReference type="GO" id="GO:0016787">
    <property type="term" value="F:hydrolase activity"/>
    <property type="evidence" value="ECO:0007669"/>
    <property type="project" value="UniProtKB-KW"/>
</dbReference>
<evidence type="ECO:0000313" key="5">
    <source>
        <dbReference type="Proteomes" id="UP000593802"/>
    </source>
</evidence>
<organism evidence="4 5">
    <name type="scientific">Effusibacillus dendaii</name>
    <dbReference type="NCBI Taxonomy" id="2743772"/>
    <lineage>
        <taxon>Bacteria</taxon>
        <taxon>Bacillati</taxon>
        <taxon>Bacillota</taxon>
        <taxon>Bacilli</taxon>
        <taxon>Bacillales</taxon>
        <taxon>Alicyclobacillaceae</taxon>
        <taxon>Effusibacillus</taxon>
    </lineage>
</organism>
<dbReference type="PANTHER" id="PTHR48081:SF8">
    <property type="entry name" value="ALPHA_BETA HYDROLASE FOLD-3 DOMAIN-CONTAINING PROTEIN-RELATED"/>
    <property type="match status" value="1"/>
</dbReference>
<evidence type="ECO:0000256" key="2">
    <source>
        <dbReference type="ARBA" id="ARBA00022801"/>
    </source>
</evidence>
<dbReference type="InterPro" id="IPR002168">
    <property type="entry name" value="Lipase_GDXG_HIS_AS"/>
</dbReference>
<dbReference type="Proteomes" id="UP000593802">
    <property type="component" value="Chromosome"/>
</dbReference>
<accession>A0A7I8D7V1</accession>
<dbReference type="RefSeq" id="WP_200759582.1">
    <property type="nucleotide sequence ID" value="NZ_AP023366.1"/>
</dbReference>
<keyword evidence="2 4" id="KW-0378">Hydrolase</keyword>
<dbReference type="Gene3D" id="3.40.50.1820">
    <property type="entry name" value="alpha/beta hydrolase"/>
    <property type="match status" value="1"/>
</dbReference>
<reference evidence="4 5" key="1">
    <citation type="submission" date="2020-08" db="EMBL/GenBank/DDBJ databases">
        <title>Complete Genome Sequence of Effusibacillus dendaii Strain skT53, Isolated from Farmland soil.</title>
        <authorList>
            <person name="Konishi T."/>
            <person name="Kawasaki H."/>
        </authorList>
    </citation>
    <scope>NUCLEOTIDE SEQUENCE [LARGE SCALE GENOMIC DNA]</scope>
    <source>
        <strain evidence="5">skT53</strain>
    </source>
</reference>
<dbReference type="Pfam" id="PF07859">
    <property type="entry name" value="Abhydrolase_3"/>
    <property type="match status" value="1"/>
</dbReference>
<dbReference type="PANTHER" id="PTHR48081">
    <property type="entry name" value="AB HYDROLASE SUPERFAMILY PROTEIN C4A8.06C"/>
    <property type="match status" value="1"/>
</dbReference>
<dbReference type="InterPro" id="IPR050300">
    <property type="entry name" value="GDXG_lipolytic_enzyme"/>
</dbReference>
<dbReference type="PROSITE" id="PS01173">
    <property type="entry name" value="LIPASE_GDXG_HIS"/>
    <property type="match status" value="1"/>
</dbReference>
<protein>
    <submittedName>
        <fullName evidence="4">Acetylhydrolase</fullName>
    </submittedName>
</protein>
<evidence type="ECO:0000256" key="1">
    <source>
        <dbReference type="ARBA" id="ARBA00010515"/>
    </source>
</evidence>
<dbReference type="AlphaFoldDB" id="A0A7I8D7V1"/>